<dbReference type="Proteomes" id="UP001501138">
    <property type="component" value="Unassembled WGS sequence"/>
</dbReference>
<keyword evidence="2" id="KW-1185">Reference proteome</keyword>
<gene>
    <name evidence="1" type="ORF">GCM10009809_16650</name>
</gene>
<sequence length="113" mass="11987">MTTVAQLRRAALALPETAEGTRFGMVAFTVRERSFASVTRDDAVQLRLTADDVDALLADVPSAERLTRGATVLGARIPLADVDGQRLNHAELLTLHGVGPKAVRILREALGGG</sequence>
<evidence type="ECO:0000313" key="2">
    <source>
        <dbReference type="Proteomes" id="UP001501138"/>
    </source>
</evidence>
<comment type="caution">
    <text evidence="1">The sequence shown here is derived from an EMBL/GenBank/DDBJ whole genome shotgun (WGS) entry which is preliminary data.</text>
</comment>
<protein>
    <recommendedName>
        <fullName evidence="3">Helix-hairpin-helix domain-containing protein</fullName>
    </recommendedName>
</protein>
<reference evidence="1 2" key="1">
    <citation type="journal article" date="2019" name="Int. J. Syst. Evol. Microbiol.">
        <title>The Global Catalogue of Microorganisms (GCM) 10K type strain sequencing project: providing services to taxonomists for standard genome sequencing and annotation.</title>
        <authorList>
            <consortium name="The Broad Institute Genomics Platform"/>
            <consortium name="The Broad Institute Genome Sequencing Center for Infectious Disease"/>
            <person name="Wu L."/>
            <person name="Ma J."/>
        </authorList>
    </citation>
    <scope>NUCLEOTIDE SEQUENCE [LARGE SCALE GENOMIC DNA]</scope>
    <source>
        <strain evidence="1 2">JCM 15589</strain>
    </source>
</reference>
<evidence type="ECO:0000313" key="1">
    <source>
        <dbReference type="EMBL" id="GAA1721646.1"/>
    </source>
</evidence>
<organism evidence="1 2">
    <name type="scientific">Isoptericola hypogeus</name>
    <dbReference type="NCBI Taxonomy" id="300179"/>
    <lineage>
        <taxon>Bacteria</taxon>
        <taxon>Bacillati</taxon>
        <taxon>Actinomycetota</taxon>
        <taxon>Actinomycetes</taxon>
        <taxon>Micrococcales</taxon>
        <taxon>Promicromonosporaceae</taxon>
        <taxon>Isoptericola</taxon>
    </lineage>
</organism>
<name>A0ABN2JB51_9MICO</name>
<proteinExistence type="predicted"/>
<dbReference type="RefSeq" id="WP_344247507.1">
    <property type="nucleotide sequence ID" value="NZ_BAAAPM010000003.1"/>
</dbReference>
<evidence type="ECO:0008006" key="3">
    <source>
        <dbReference type="Google" id="ProtNLM"/>
    </source>
</evidence>
<accession>A0ABN2JB51</accession>
<dbReference type="EMBL" id="BAAAPM010000003">
    <property type="protein sequence ID" value="GAA1721646.1"/>
    <property type="molecule type" value="Genomic_DNA"/>
</dbReference>